<keyword evidence="4 9" id="KW-0317">Glutathione biosynthesis</keyword>
<dbReference type="Gene3D" id="3.30.1490.20">
    <property type="entry name" value="ATP-grasp fold, A domain"/>
    <property type="match status" value="1"/>
</dbReference>
<dbReference type="InterPro" id="IPR006334">
    <property type="entry name" value="Glut_cys_ligase"/>
</dbReference>
<evidence type="ECO:0000256" key="4">
    <source>
        <dbReference type="ARBA" id="ARBA00022684"/>
    </source>
</evidence>
<keyword evidence="6" id="KW-0067">ATP-binding</keyword>
<evidence type="ECO:0000256" key="9">
    <source>
        <dbReference type="RuleBase" id="RU003544"/>
    </source>
</evidence>
<feature type="domain" description="Glutamate--cysteine ligase" evidence="10">
    <location>
        <begin position="16"/>
        <end position="212"/>
    </location>
</feature>
<dbReference type="GO" id="GO:0004357">
    <property type="term" value="F:glutamate-cysteine ligase activity"/>
    <property type="evidence" value="ECO:0007669"/>
    <property type="project" value="UniProtKB-EC"/>
</dbReference>
<dbReference type="NCBIfam" id="NF002688">
    <property type="entry name" value="PRK02471.1"/>
    <property type="match status" value="1"/>
</dbReference>
<evidence type="ECO:0000256" key="5">
    <source>
        <dbReference type="ARBA" id="ARBA00022741"/>
    </source>
</evidence>
<dbReference type="GO" id="GO:0005524">
    <property type="term" value="F:ATP binding"/>
    <property type="evidence" value="ECO:0007669"/>
    <property type="project" value="UniProtKB-KW"/>
</dbReference>
<keyword evidence="5" id="KW-0547">Nucleotide-binding</keyword>
<comment type="catalytic activity">
    <reaction evidence="8">
        <text>L-cysteine + L-glutamate + ATP = gamma-L-glutamyl-L-cysteine + ADP + phosphate + H(+)</text>
        <dbReference type="Rhea" id="RHEA:13285"/>
        <dbReference type="ChEBI" id="CHEBI:15378"/>
        <dbReference type="ChEBI" id="CHEBI:29985"/>
        <dbReference type="ChEBI" id="CHEBI:30616"/>
        <dbReference type="ChEBI" id="CHEBI:35235"/>
        <dbReference type="ChEBI" id="CHEBI:43474"/>
        <dbReference type="ChEBI" id="CHEBI:58173"/>
        <dbReference type="ChEBI" id="CHEBI:456216"/>
        <dbReference type="EC" id="6.3.2.2"/>
    </reaction>
</comment>
<dbReference type="Gene3D" id="3.30.470.20">
    <property type="entry name" value="ATP-grasp fold, B domain"/>
    <property type="match status" value="1"/>
</dbReference>
<dbReference type="SUPFAM" id="SSF55931">
    <property type="entry name" value="Glutamine synthetase/guanido kinase"/>
    <property type="match status" value="1"/>
</dbReference>
<dbReference type="GO" id="GO:0006750">
    <property type="term" value="P:glutathione biosynthetic process"/>
    <property type="evidence" value="ECO:0007669"/>
    <property type="project" value="UniProtKB-UniPathway"/>
</dbReference>
<evidence type="ECO:0000259" key="10">
    <source>
        <dbReference type="Pfam" id="PF04262"/>
    </source>
</evidence>
<dbReference type="Gene3D" id="3.30.590.20">
    <property type="match status" value="1"/>
</dbReference>
<sequence length="752" mass="83170">MELDAIGKAITEYHLVPLVSHSNLGLEVTMQRVDGSGHLSTQPYPQALGTPSENHQIHNDFAQTRLKLTTPATADVNALMAYLTGLNTTARRALAAGDYLWPLSSNPVLPEKLTDIPLAETDAVGFKRQQALANKYDVHKLMTTGTHVNLSFNEQLFTRLYTEAFHQHFDSYVDFRNAVYLKVAQGFVRMNWLIQYLFGATPTLNVTDDKAKRQRSSVHNFAGRYSQVKGDYTSIDRYVAKLQADVRKKDLLSISDFDGPVRFRSTGQLTTLARQGVYYLEFRGLDLDPTSAVGVDQNAVEFLRLLASYFVMMPALPTAMVAQVSAQADQLAAQVTGENPTTASAQAVPAIQVLDALHHFVTKYGLPNSDGVLLDYLKKRVRDPKQTPSAQVASQKEPLAWANQRAQRFQVAATQRPFELPGFTNLDLSSQLLAQQALARGIQVNVVDARANILRLTHRNQAQLVVNGSGTDLNPQALTTVLKHKVAAKQVMAEHGVQVPASQTYRSANQLIDDYDRFVAEGGIVLKATDQSRKVVAFRIMPRRQLFEQVVRQLFEQTKSVMAEELIVASSYRFLVIGGKVQAVVERIPANVVGDGRSTVQTLLDNKNARPLRGSAFTFPQSEVKLGTVERYRLESYHLDLDSVVGRGTQLLLREDATFGNGADVLDATDDMHASYVHAVEQLVADLQLNVAGVDVMIPNLYAELTPEHPEMAVYLGIHAAPFLYPHVFPMFGDSQPVAGRLLDELFKSSQS</sequence>
<dbReference type="EMBL" id="QWZQ01000014">
    <property type="protein sequence ID" value="RRK10763.1"/>
    <property type="molecule type" value="Genomic_DNA"/>
</dbReference>
<dbReference type="Proteomes" id="UP000283633">
    <property type="component" value="Unassembled WGS sequence"/>
</dbReference>
<dbReference type="InterPro" id="IPR013815">
    <property type="entry name" value="ATP_grasp_subdomain_1"/>
</dbReference>
<dbReference type="PANTHER" id="PTHR38761:SF1">
    <property type="entry name" value="GLUTAMATE--CYSTEINE LIGASE"/>
    <property type="match status" value="1"/>
</dbReference>
<evidence type="ECO:0000256" key="7">
    <source>
        <dbReference type="ARBA" id="ARBA00023268"/>
    </source>
</evidence>
<dbReference type="InterPro" id="IPR014746">
    <property type="entry name" value="Gln_synth/guanido_kin_cat_dom"/>
</dbReference>
<dbReference type="PANTHER" id="PTHR38761">
    <property type="entry name" value="GLUTAMATE--CYSTEINE LIGASE"/>
    <property type="match status" value="1"/>
</dbReference>
<keyword evidence="13" id="KW-1185">Reference proteome</keyword>
<dbReference type="UniPathway" id="UPA00142">
    <property type="reaction ID" value="UER00209"/>
</dbReference>
<gene>
    <name evidence="12" type="primary">gshB</name>
    <name evidence="12" type="ORF">D1831_05520</name>
</gene>
<evidence type="ECO:0000256" key="2">
    <source>
        <dbReference type="ARBA" id="ARBA00012220"/>
    </source>
</evidence>
<dbReference type="InterPro" id="IPR007370">
    <property type="entry name" value="Glu_cys_ligase"/>
</dbReference>
<reference evidence="12 13" key="1">
    <citation type="submission" date="2018-08" db="EMBL/GenBank/DDBJ databases">
        <title>Genome Lactobacillus garii FI11369.</title>
        <authorList>
            <person name="Diaz M."/>
            <person name="Narbad A."/>
        </authorList>
    </citation>
    <scope>NUCLEOTIDE SEQUENCE [LARGE SCALE GENOMIC DNA]</scope>
    <source>
        <strain evidence="12 13">FI11369</strain>
    </source>
</reference>
<keyword evidence="3 9" id="KW-0436">Ligase</keyword>
<evidence type="ECO:0000256" key="8">
    <source>
        <dbReference type="ARBA" id="ARBA00048819"/>
    </source>
</evidence>
<evidence type="ECO:0000256" key="6">
    <source>
        <dbReference type="ARBA" id="ARBA00022840"/>
    </source>
</evidence>
<feature type="domain" description="Glutamate--cysteine ligase" evidence="10">
    <location>
        <begin position="232"/>
        <end position="317"/>
    </location>
</feature>
<proteinExistence type="inferred from homology"/>
<evidence type="ECO:0000256" key="1">
    <source>
        <dbReference type="ARBA" id="ARBA00005006"/>
    </source>
</evidence>
<dbReference type="GO" id="GO:0005829">
    <property type="term" value="C:cytosol"/>
    <property type="evidence" value="ECO:0007669"/>
    <property type="project" value="TreeGrafter"/>
</dbReference>
<protein>
    <recommendedName>
        <fullName evidence="2">glutamate--cysteine ligase</fullName>
        <ecNumber evidence="2">6.3.2.2</ecNumber>
    </recommendedName>
</protein>
<evidence type="ECO:0000256" key="3">
    <source>
        <dbReference type="ARBA" id="ARBA00022598"/>
    </source>
</evidence>
<feature type="domain" description="GshAB ATP-grasp-like" evidence="11">
    <location>
        <begin position="425"/>
        <end position="472"/>
    </location>
</feature>
<keyword evidence="7" id="KW-0511">Multifunctional enzyme</keyword>
<dbReference type="InterPro" id="IPR040657">
    <property type="entry name" value="GshAB_ATP-grasp"/>
</dbReference>
<comment type="similarity">
    <text evidence="9">Belongs to the glutamate--cysteine ligase type 1 family.</text>
</comment>
<dbReference type="OrthoDB" id="9803907at2"/>
<dbReference type="RefSeq" id="WP_125071931.1">
    <property type="nucleotide sequence ID" value="NZ_QWZQ01000014.1"/>
</dbReference>
<dbReference type="SUPFAM" id="SSF56059">
    <property type="entry name" value="Glutathione synthetase ATP-binding domain-like"/>
    <property type="match status" value="1"/>
</dbReference>
<dbReference type="EC" id="6.3.2.2" evidence="2"/>
<dbReference type="Pfam" id="PF18419">
    <property type="entry name" value="ATP-grasp_6"/>
    <property type="match status" value="1"/>
</dbReference>
<name>A0A426D838_9LACO</name>
<dbReference type="AlphaFoldDB" id="A0A426D838"/>
<evidence type="ECO:0000259" key="11">
    <source>
        <dbReference type="Pfam" id="PF18419"/>
    </source>
</evidence>
<organism evidence="12 13">
    <name type="scientific">Lactiplantibacillus garii</name>
    <dbReference type="NCBI Taxonomy" id="2306423"/>
    <lineage>
        <taxon>Bacteria</taxon>
        <taxon>Bacillati</taxon>
        <taxon>Bacillota</taxon>
        <taxon>Bacilli</taxon>
        <taxon>Lactobacillales</taxon>
        <taxon>Lactobacillaceae</taxon>
        <taxon>Lactiplantibacillus</taxon>
    </lineage>
</organism>
<dbReference type="GO" id="GO:0046872">
    <property type="term" value="F:metal ion binding"/>
    <property type="evidence" value="ECO:0007669"/>
    <property type="project" value="TreeGrafter"/>
</dbReference>
<comment type="caution">
    <text evidence="12">The sequence shown here is derived from an EMBL/GenBank/DDBJ whole genome shotgun (WGS) entry which is preliminary data.</text>
</comment>
<evidence type="ECO:0000313" key="12">
    <source>
        <dbReference type="EMBL" id="RRK10763.1"/>
    </source>
</evidence>
<comment type="pathway">
    <text evidence="1">Sulfur metabolism; glutathione biosynthesis; glutathione from L-cysteine and L-glutamate: step 1/2.</text>
</comment>
<accession>A0A426D838</accession>
<dbReference type="Pfam" id="PF04262">
    <property type="entry name" value="Glu_cys_ligase"/>
    <property type="match status" value="2"/>
</dbReference>
<evidence type="ECO:0000313" key="13">
    <source>
        <dbReference type="Proteomes" id="UP000283633"/>
    </source>
</evidence>